<dbReference type="Proteomes" id="UP000265520">
    <property type="component" value="Unassembled WGS sequence"/>
</dbReference>
<comment type="caution">
    <text evidence="1">The sequence shown here is derived from an EMBL/GenBank/DDBJ whole genome shotgun (WGS) entry which is preliminary data.</text>
</comment>
<evidence type="ECO:0000313" key="1">
    <source>
        <dbReference type="EMBL" id="MCI70784.1"/>
    </source>
</evidence>
<organism evidence="1 2">
    <name type="scientific">Trifolium medium</name>
    <dbReference type="NCBI Taxonomy" id="97028"/>
    <lineage>
        <taxon>Eukaryota</taxon>
        <taxon>Viridiplantae</taxon>
        <taxon>Streptophyta</taxon>
        <taxon>Embryophyta</taxon>
        <taxon>Tracheophyta</taxon>
        <taxon>Spermatophyta</taxon>
        <taxon>Magnoliopsida</taxon>
        <taxon>eudicotyledons</taxon>
        <taxon>Gunneridae</taxon>
        <taxon>Pentapetalae</taxon>
        <taxon>rosids</taxon>
        <taxon>fabids</taxon>
        <taxon>Fabales</taxon>
        <taxon>Fabaceae</taxon>
        <taxon>Papilionoideae</taxon>
        <taxon>50 kb inversion clade</taxon>
        <taxon>NPAAA clade</taxon>
        <taxon>Hologalegina</taxon>
        <taxon>IRL clade</taxon>
        <taxon>Trifolieae</taxon>
        <taxon>Trifolium</taxon>
    </lineage>
</organism>
<evidence type="ECO:0000313" key="2">
    <source>
        <dbReference type="Proteomes" id="UP000265520"/>
    </source>
</evidence>
<accession>A0A392UDJ4</accession>
<dbReference type="AlphaFoldDB" id="A0A392UDJ4"/>
<dbReference type="EMBL" id="LXQA010782854">
    <property type="protein sequence ID" value="MCI70784.1"/>
    <property type="molecule type" value="Genomic_DNA"/>
</dbReference>
<keyword evidence="2" id="KW-1185">Reference proteome</keyword>
<reference evidence="1 2" key="1">
    <citation type="journal article" date="2018" name="Front. Plant Sci.">
        <title>Red Clover (Trifolium pratense) and Zigzag Clover (T. medium) - A Picture of Genomic Similarities and Differences.</title>
        <authorList>
            <person name="Dluhosova J."/>
            <person name="Istvanek J."/>
            <person name="Nedelnik J."/>
            <person name="Repkova J."/>
        </authorList>
    </citation>
    <scope>NUCLEOTIDE SEQUENCE [LARGE SCALE GENOMIC DNA]</scope>
    <source>
        <strain evidence="2">cv. 10/8</strain>
        <tissue evidence="1">Leaf</tissue>
    </source>
</reference>
<sequence>MNTTFGQKYDEEDDFEEPEMANHKPVCYYVMNNALQEI</sequence>
<proteinExistence type="predicted"/>
<protein>
    <submittedName>
        <fullName evidence="1">Uncharacterized protein</fullName>
    </submittedName>
</protein>
<name>A0A392UDJ4_9FABA</name>